<evidence type="ECO:0000313" key="3">
    <source>
        <dbReference type="Proteomes" id="UP001465976"/>
    </source>
</evidence>
<dbReference type="EMBL" id="JBAHYK010000670">
    <property type="protein sequence ID" value="KAL0572122.1"/>
    <property type="molecule type" value="Genomic_DNA"/>
</dbReference>
<name>A0ABR3FAC8_9AGAR</name>
<protein>
    <submittedName>
        <fullName evidence="2">Uncharacterized protein</fullName>
    </submittedName>
</protein>
<evidence type="ECO:0000256" key="1">
    <source>
        <dbReference type="SAM" id="Coils"/>
    </source>
</evidence>
<accession>A0ABR3FAC8</accession>
<organism evidence="2 3">
    <name type="scientific">Marasmius crinis-equi</name>
    <dbReference type="NCBI Taxonomy" id="585013"/>
    <lineage>
        <taxon>Eukaryota</taxon>
        <taxon>Fungi</taxon>
        <taxon>Dikarya</taxon>
        <taxon>Basidiomycota</taxon>
        <taxon>Agaricomycotina</taxon>
        <taxon>Agaricomycetes</taxon>
        <taxon>Agaricomycetidae</taxon>
        <taxon>Agaricales</taxon>
        <taxon>Marasmiineae</taxon>
        <taxon>Marasmiaceae</taxon>
        <taxon>Marasmius</taxon>
    </lineage>
</organism>
<evidence type="ECO:0000313" key="2">
    <source>
        <dbReference type="EMBL" id="KAL0572122.1"/>
    </source>
</evidence>
<feature type="coiled-coil region" evidence="1">
    <location>
        <begin position="134"/>
        <end position="161"/>
    </location>
</feature>
<proteinExistence type="predicted"/>
<comment type="caution">
    <text evidence="2">The sequence shown here is derived from an EMBL/GenBank/DDBJ whole genome shotgun (WGS) entry which is preliminary data.</text>
</comment>
<sequence length="305" mass="35430">MSARYWRAPAEDERLKVDATHVIQALCYAHLASGTLVNQASEIMSQRLRRACQRQPIRGLESNPGKQTHTLRELELVTSVSNKLSSQRGQLRRRPDYRARIEFISMQRRARDTKTSKRRILVYKDGFVDHAAMITELDHDLEVWMRENEKLKKEAGEVERATDTKDGKSVHVRGVKARKTVVMAETPEELLRVERRLVWMVEELSHQLKQSVSEGRGRAGFSRFKRRRRRMVFRAAPQGEDDEALHPLSIPVLNKPDAHINVRYLLERRVFSRSLLEEDMLHIADIPTCFYGILRPTTRSVLTTK</sequence>
<reference evidence="2 3" key="1">
    <citation type="submission" date="2024-02" db="EMBL/GenBank/DDBJ databases">
        <title>A draft genome for the cacao thread blight pathogen Marasmius crinis-equi.</title>
        <authorList>
            <person name="Cohen S.P."/>
            <person name="Baruah I.K."/>
            <person name="Amoako-Attah I."/>
            <person name="Bukari Y."/>
            <person name="Meinhardt L.W."/>
            <person name="Bailey B.A."/>
        </authorList>
    </citation>
    <scope>NUCLEOTIDE SEQUENCE [LARGE SCALE GENOMIC DNA]</scope>
    <source>
        <strain evidence="2 3">GH-76</strain>
    </source>
</reference>
<dbReference type="Proteomes" id="UP001465976">
    <property type="component" value="Unassembled WGS sequence"/>
</dbReference>
<keyword evidence="3" id="KW-1185">Reference proteome</keyword>
<keyword evidence="1" id="KW-0175">Coiled coil</keyword>
<gene>
    <name evidence="2" type="ORF">V5O48_009849</name>
</gene>